<evidence type="ECO:0000313" key="3">
    <source>
        <dbReference type="Proteomes" id="UP001319080"/>
    </source>
</evidence>
<dbReference type="CDD" id="cd07067">
    <property type="entry name" value="HP_PGM_like"/>
    <property type="match status" value="1"/>
</dbReference>
<reference evidence="2 3" key="1">
    <citation type="submission" date="2021-05" db="EMBL/GenBank/DDBJ databases">
        <title>A Polyphasic approach of four new species of the genus Ohtaekwangia: Ohtaekwangia histidinii sp. nov., Ohtaekwangia cretensis sp. nov., Ohtaekwangia indiensis sp. nov., Ohtaekwangia reichenbachii sp. nov. from diverse environment.</title>
        <authorList>
            <person name="Octaviana S."/>
        </authorList>
    </citation>
    <scope>NUCLEOTIDE SEQUENCE [LARGE SCALE GENOMIC DNA]</scope>
    <source>
        <strain evidence="2 3">PWU5</strain>
    </source>
</reference>
<proteinExistence type="predicted"/>
<dbReference type="PANTHER" id="PTHR20935">
    <property type="entry name" value="PHOSPHOGLYCERATE MUTASE-RELATED"/>
    <property type="match status" value="1"/>
</dbReference>
<protein>
    <submittedName>
        <fullName evidence="2">Histidine phosphatase family protein</fullName>
    </submittedName>
</protein>
<accession>A0AAP2E0B9</accession>
<dbReference type="Proteomes" id="UP001319080">
    <property type="component" value="Unassembled WGS sequence"/>
</dbReference>
<keyword evidence="3" id="KW-1185">Reference proteome</keyword>
<dbReference type="SMART" id="SM00855">
    <property type="entry name" value="PGAM"/>
    <property type="match status" value="1"/>
</dbReference>
<dbReference type="InterPro" id="IPR013078">
    <property type="entry name" value="His_Pase_superF_clade-1"/>
</dbReference>
<dbReference type="Pfam" id="PF00300">
    <property type="entry name" value="His_Phos_1"/>
    <property type="match status" value="1"/>
</dbReference>
<sequence>MPRYLYLLRHAHTAEKHPGQNDLERTLSSTGVKQALLVGRYLHQQQAPLDIILCSTASRAHTTAGLIADALKVDTDKVVPQEELYEASTRTFFQFVAGLDDGQHHVMCVGHNPTISYLAEFLTGSEIGDMVPAGLAVIRFNLLSWREISQGNGSLENYVTPEMVESY</sequence>
<dbReference type="EMBL" id="JAHESE010000011">
    <property type="protein sequence ID" value="MBT1709144.1"/>
    <property type="molecule type" value="Genomic_DNA"/>
</dbReference>
<comment type="caution">
    <text evidence="2">The sequence shown here is derived from an EMBL/GenBank/DDBJ whole genome shotgun (WGS) entry which is preliminary data.</text>
</comment>
<evidence type="ECO:0000313" key="2">
    <source>
        <dbReference type="EMBL" id="MBT1709144.1"/>
    </source>
</evidence>
<keyword evidence="1" id="KW-0378">Hydrolase</keyword>
<dbReference type="Gene3D" id="3.40.50.1240">
    <property type="entry name" value="Phosphoglycerate mutase-like"/>
    <property type="match status" value="1"/>
</dbReference>
<dbReference type="GO" id="GO:0016787">
    <property type="term" value="F:hydrolase activity"/>
    <property type="evidence" value="ECO:0007669"/>
    <property type="project" value="UniProtKB-KW"/>
</dbReference>
<dbReference type="SUPFAM" id="SSF53254">
    <property type="entry name" value="Phosphoglycerate mutase-like"/>
    <property type="match status" value="1"/>
</dbReference>
<organism evidence="2 3">
    <name type="scientific">Dawidia cretensis</name>
    <dbReference type="NCBI Taxonomy" id="2782350"/>
    <lineage>
        <taxon>Bacteria</taxon>
        <taxon>Pseudomonadati</taxon>
        <taxon>Bacteroidota</taxon>
        <taxon>Cytophagia</taxon>
        <taxon>Cytophagales</taxon>
        <taxon>Chryseotaleaceae</taxon>
        <taxon>Dawidia</taxon>
    </lineage>
</organism>
<dbReference type="AlphaFoldDB" id="A0AAP2E0B9"/>
<gene>
    <name evidence="2" type="ORF">KK062_12960</name>
</gene>
<dbReference type="RefSeq" id="WP_254084725.1">
    <property type="nucleotide sequence ID" value="NZ_JAHESE010000011.1"/>
</dbReference>
<evidence type="ECO:0000256" key="1">
    <source>
        <dbReference type="ARBA" id="ARBA00022801"/>
    </source>
</evidence>
<name>A0AAP2E0B9_9BACT</name>
<dbReference type="InterPro" id="IPR029033">
    <property type="entry name" value="His_PPase_superfam"/>
</dbReference>
<dbReference type="InterPro" id="IPR051021">
    <property type="entry name" value="Mito_Ser/Thr_phosphatase"/>
</dbReference>